<evidence type="ECO:0008006" key="3">
    <source>
        <dbReference type="Google" id="ProtNLM"/>
    </source>
</evidence>
<name>A0ABS1CPJ6_9GAMM</name>
<gene>
    <name evidence="1" type="ORF">CKO31_24650</name>
</gene>
<comment type="caution">
    <text evidence="1">The sequence shown here is derived from an EMBL/GenBank/DDBJ whole genome shotgun (WGS) entry which is preliminary data.</text>
</comment>
<dbReference type="Gene3D" id="3.40.190.10">
    <property type="entry name" value="Periplasmic binding protein-like II"/>
    <property type="match status" value="2"/>
</dbReference>
<dbReference type="InterPro" id="IPR050962">
    <property type="entry name" value="Phosphate-bind_PstS"/>
</dbReference>
<sequence>MTPDWPDPLKQHAGLIRAPGNGGVAASVRAIPGSIGYVQYAYGLLPGISIAALDNRAGKIVAPGKAAFDAARSSIMADVSTAEAKDPVNEAAYPIVALSWLVLRKEYDDPAKAAALEDLIAYALGPGQAVTERLGYLPFPESVKDYAREQL</sequence>
<dbReference type="PANTHER" id="PTHR42996">
    <property type="entry name" value="PHOSPHATE-BINDING PROTEIN PSTS"/>
    <property type="match status" value="1"/>
</dbReference>
<keyword evidence="2" id="KW-1185">Reference proteome</keyword>
<evidence type="ECO:0000313" key="2">
    <source>
        <dbReference type="Proteomes" id="UP000748752"/>
    </source>
</evidence>
<accession>A0ABS1CPJ6</accession>
<evidence type="ECO:0000313" key="1">
    <source>
        <dbReference type="EMBL" id="MBK1633862.1"/>
    </source>
</evidence>
<dbReference type="SUPFAM" id="SSF53850">
    <property type="entry name" value="Periplasmic binding protein-like II"/>
    <property type="match status" value="1"/>
</dbReference>
<protein>
    <recommendedName>
        <fullName evidence="3">Phosphate ABC transporter substrate-binding protein PstS</fullName>
    </recommendedName>
</protein>
<proteinExistence type="predicted"/>
<organism evidence="1 2">
    <name type="scientific">Thiohalocapsa halophila</name>
    <dbReference type="NCBI Taxonomy" id="69359"/>
    <lineage>
        <taxon>Bacteria</taxon>
        <taxon>Pseudomonadati</taxon>
        <taxon>Pseudomonadota</taxon>
        <taxon>Gammaproteobacteria</taxon>
        <taxon>Chromatiales</taxon>
        <taxon>Chromatiaceae</taxon>
        <taxon>Thiohalocapsa</taxon>
    </lineage>
</organism>
<reference evidence="1 2" key="1">
    <citation type="journal article" date="2020" name="Microorganisms">
        <title>Osmotic Adaptation and Compatible Solute Biosynthesis of Phototrophic Bacteria as Revealed from Genome Analyses.</title>
        <authorList>
            <person name="Imhoff J.F."/>
            <person name="Rahn T."/>
            <person name="Kunzel S."/>
            <person name="Keller A."/>
            <person name="Neulinger S.C."/>
        </authorList>
    </citation>
    <scope>NUCLEOTIDE SEQUENCE [LARGE SCALE GENOMIC DNA]</scope>
    <source>
        <strain evidence="1 2">DSM 6210</strain>
    </source>
</reference>
<dbReference type="Proteomes" id="UP000748752">
    <property type="component" value="Unassembled WGS sequence"/>
</dbReference>
<dbReference type="PANTHER" id="PTHR42996:SF1">
    <property type="entry name" value="PHOSPHATE-BINDING PROTEIN PSTS"/>
    <property type="match status" value="1"/>
</dbReference>
<dbReference type="EMBL" id="NRRV01000132">
    <property type="protein sequence ID" value="MBK1633862.1"/>
    <property type="molecule type" value="Genomic_DNA"/>
</dbReference>